<dbReference type="EMBL" id="UOEF01000374">
    <property type="protein sequence ID" value="VAW03456.1"/>
    <property type="molecule type" value="Genomic_DNA"/>
</dbReference>
<dbReference type="PIRSF" id="PIRSF031780">
    <property type="entry name" value="UCP031780"/>
    <property type="match status" value="1"/>
</dbReference>
<reference evidence="1" key="1">
    <citation type="submission" date="2018-06" db="EMBL/GenBank/DDBJ databases">
        <authorList>
            <person name="Zhirakovskaya E."/>
        </authorList>
    </citation>
    <scope>NUCLEOTIDE SEQUENCE</scope>
</reference>
<proteinExistence type="predicted"/>
<organism evidence="1">
    <name type="scientific">hydrothermal vent metagenome</name>
    <dbReference type="NCBI Taxonomy" id="652676"/>
    <lineage>
        <taxon>unclassified sequences</taxon>
        <taxon>metagenomes</taxon>
        <taxon>ecological metagenomes</taxon>
    </lineage>
</organism>
<gene>
    <name evidence="1" type="ORF">MNBD_ALPHA04-207</name>
</gene>
<accession>A0A3B0T8Y6</accession>
<dbReference type="Pfam" id="PF07345">
    <property type="entry name" value="ATPaseInh_sub_z"/>
    <property type="match status" value="1"/>
</dbReference>
<dbReference type="InterPro" id="IPR009945">
    <property type="entry name" value="ATPase_inh_sub_z"/>
</dbReference>
<evidence type="ECO:0000313" key="1">
    <source>
        <dbReference type="EMBL" id="VAW03456.1"/>
    </source>
</evidence>
<evidence type="ECO:0008006" key="2">
    <source>
        <dbReference type="Google" id="ProtNLM"/>
    </source>
</evidence>
<dbReference type="Gene3D" id="1.10.790.20">
    <property type="entry name" value="Domain of unknown function DUF1476"/>
    <property type="match status" value="1"/>
</dbReference>
<name>A0A3B0T8Y6_9ZZZZ</name>
<protein>
    <recommendedName>
        <fullName evidence="2">Aldolase</fullName>
    </recommendedName>
</protein>
<dbReference type="AlphaFoldDB" id="A0A3B0T8Y6"/>
<dbReference type="InterPro" id="IPR038293">
    <property type="entry name" value="ATPase_inh_sub_z_sf"/>
</dbReference>
<sequence>MTNFSDREKAFETKFARDEELQFKITARRNRLLGEWAAEKMKLTPEETDSYAKEVVAADFEEAGDEDVIRKLLGDLTSAEVDIDDAGIRTALSDKMVEARRQFIEQAEEE</sequence>